<name>A0ABN1CCP7_SACER</name>
<evidence type="ECO:0000259" key="5">
    <source>
        <dbReference type="Pfam" id="PF00561"/>
    </source>
</evidence>
<dbReference type="Gene3D" id="3.40.50.1820">
    <property type="entry name" value="alpha/beta hydrolase"/>
    <property type="match status" value="1"/>
</dbReference>
<dbReference type="RefSeq" id="WP_346138236.1">
    <property type="nucleotide sequence ID" value="NZ_BAAAGS010000006.1"/>
</dbReference>
<dbReference type="InterPro" id="IPR013595">
    <property type="entry name" value="Pept_S33_TAP-like_C"/>
</dbReference>
<dbReference type="InterPro" id="IPR029058">
    <property type="entry name" value="AB_hydrolase_fold"/>
</dbReference>
<dbReference type="SUPFAM" id="SSF53474">
    <property type="entry name" value="alpha/beta-Hydrolases"/>
    <property type="match status" value="1"/>
</dbReference>
<evidence type="ECO:0000256" key="2">
    <source>
        <dbReference type="ARBA" id="ARBA00022729"/>
    </source>
</evidence>
<feature type="compositionally biased region" description="Pro residues" evidence="4">
    <location>
        <begin position="484"/>
        <end position="495"/>
    </location>
</feature>
<dbReference type="InterPro" id="IPR051601">
    <property type="entry name" value="Serine_prot/Carboxylest_S33"/>
</dbReference>
<dbReference type="PANTHER" id="PTHR43248">
    <property type="entry name" value="2-SUCCINYL-6-HYDROXY-2,4-CYCLOHEXADIENE-1-CARBOXYLATE SYNTHASE"/>
    <property type="match status" value="1"/>
</dbReference>
<sequence length="502" mass="54559">MKRSIALGLAGSAVVATTAERPVAHAEGPAWGPCPEDVSRPYPEMRCAPLDVPLDHDDPDGATVRLTVSKLPARDPAARRGSLLVNPGGPGGPGVAFAGGLSRSLPPEVLAHYDIIGFDTRHTAHSTPITCVDPAAYWKNPLPDPDSPHTRELNWQRADEYADGCAQRAGHYLPHLTTPSNAKDMDRIRQALGEERISFLGYSYGTYLGAVYGELFPQHVDRMVLDSAVNPDISAVWYRNNLSQDVAAQHRLGLYFDWIAQHDHVFHLGTDRAAVSGAWEAILHGLRAQPRGPLGPAEFIGMTFDALYGEHGWTGLAHGFSAMRNHNDDRELVGRVLPKDEAAENSNAIYNAVECADAPWPTRREQWERDSAAIAREHPFAAWYNSWTVAPCASWHAPRRRPLHITGRGLPPVLIFNSEGDVATPYEGALRMHRALPSSVLVTEKGAGGHGVFALGSNAEADRIGVDYLVRGTVPADDVSVPGHPLPDPAKPQPEPKAVRLR</sequence>
<dbReference type="Pfam" id="PF08386">
    <property type="entry name" value="Abhydrolase_4"/>
    <property type="match status" value="1"/>
</dbReference>
<organism evidence="7 8">
    <name type="scientific">Saccharopolyspora erythraea</name>
    <name type="common">Streptomyces erythraeus</name>
    <dbReference type="NCBI Taxonomy" id="1836"/>
    <lineage>
        <taxon>Bacteria</taxon>
        <taxon>Bacillati</taxon>
        <taxon>Actinomycetota</taxon>
        <taxon>Actinomycetes</taxon>
        <taxon>Pseudonocardiales</taxon>
        <taxon>Pseudonocardiaceae</taxon>
        <taxon>Saccharopolyspora</taxon>
    </lineage>
</organism>
<dbReference type="EMBL" id="BAAAGS010000006">
    <property type="protein sequence ID" value="GAA0516468.1"/>
    <property type="molecule type" value="Genomic_DNA"/>
</dbReference>
<feature type="domain" description="Peptidase S33 tripeptidyl aminopeptidase-like C-terminal" evidence="6">
    <location>
        <begin position="382"/>
        <end position="480"/>
    </location>
</feature>
<evidence type="ECO:0000313" key="8">
    <source>
        <dbReference type="Proteomes" id="UP001500729"/>
    </source>
</evidence>
<evidence type="ECO:0000256" key="1">
    <source>
        <dbReference type="ARBA" id="ARBA00010088"/>
    </source>
</evidence>
<gene>
    <name evidence="7" type="ORF">GCM10009533_14440</name>
</gene>
<evidence type="ECO:0000259" key="6">
    <source>
        <dbReference type="Pfam" id="PF08386"/>
    </source>
</evidence>
<keyword evidence="2" id="KW-0732">Signal</keyword>
<accession>A0ABN1CCP7</accession>
<proteinExistence type="inferred from homology"/>
<evidence type="ECO:0000313" key="7">
    <source>
        <dbReference type="EMBL" id="GAA0516468.1"/>
    </source>
</evidence>
<dbReference type="Proteomes" id="UP001500729">
    <property type="component" value="Unassembled WGS sequence"/>
</dbReference>
<evidence type="ECO:0000256" key="3">
    <source>
        <dbReference type="ARBA" id="ARBA00022801"/>
    </source>
</evidence>
<comment type="caution">
    <text evidence="7">The sequence shown here is derived from an EMBL/GenBank/DDBJ whole genome shotgun (WGS) entry which is preliminary data.</text>
</comment>
<protein>
    <submittedName>
        <fullName evidence="7">Alpha/beta hydrolase</fullName>
    </submittedName>
</protein>
<feature type="region of interest" description="Disordered" evidence="4">
    <location>
        <begin position="478"/>
        <end position="502"/>
    </location>
</feature>
<keyword evidence="3 7" id="KW-0378">Hydrolase</keyword>
<keyword evidence="8" id="KW-1185">Reference proteome</keyword>
<dbReference type="Pfam" id="PF00561">
    <property type="entry name" value="Abhydrolase_1"/>
    <property type="match status" value="1"/>
</dbReference>
<dbReference type="PANTHER" id="PTHR43248:SF29">
    <property type="entry name" value="TRIPEPTIDYL AMINOPEPTIDASE"/>
    <property type="match status" value="1"/>
</dbReference>
<reference evidence="7 8" key="1">
    <citation type="journal article" date="2019" name="Int. J. Syst. Evol. Microbiol.">
        <title>The Global Catalogue of Microorganisms (GCM) 10K type strain sequencing project: providing services to taxonomists for standard genome sequencing and annotation.</title>
        <authorList>
            <consortium name="The Broad Institute Genomics Platform"/>
            <consortium name="The Broad Institute Genome Sequencing Center for Infectious Disease"/>
            <person name="Wu L."/>
            <person name="Ma J."/>
        </authorList>
    </citation>
    <scope>NUCLEOTIDE SEQUENCE [LARGE SCALE GENOMIC DNA]</scope>
    <source>
        <strain evidence="7 8">JCM 10303</strain>
    </source>
</reference>
<evidence type="ECO:0000256" key="4">
    <source>
        <dbReference type="SAM" id="MobiDB-lite"/>
    </source>
</evidence>
<dbReference type="GO" id="GO:0016787">
    <property type="term" value="F:hydrolase activity"/>
    <property type="evidence" value="ECO:0007669"/>
    <property type="project" value="UniProtKB-KW"/>
</dbReference>
<comment type="similarity">
    <text evidence="1">Belongs to the peptidase S33 family.</text>
</comment>
<feature type="domain" description="AB hydrolase-1" evidence="5">
    <location>
        <begin position="83"/>
        <end position="238"/>
    </location>
</feature>
<dbReference type="InterPro" id="IPR000073">
    <property type="entry name" value="AB_hydrolase_1"/>
</dbReference>